<comment type="caution">
    <text evidence="1">The sequence shown here is derived from an EMBL/GenBank/DDBJ whole genome shotgun (WGS) entry which is preliminary data.</text>
</comment>
<accession>A0A6A4NC21</accession>
<dbReference type="Gene3D" id="2.40.50.140">
    <property type="entry name" value="Nucleic acid-binding proteins"/>
    <property type="match status" value="1"/>
</dbReference>
<dbReference type="EMBL" id="WOCE01000021">
    <property type="protein sequence ID" value="KAE9589523.1"/>
    <property type="molecule type" value="Genomic_DNA"/>
</dbReference>
<gene>
    <name evidence="1" type="ORF">Lalb_Chr21g0309911</name>
</gene>
<dbReference type="Proteomes" id="UP000447434">
    <property type="component" value="Chromosome 21"/>
</dbReference>
<dbReference type="OrthoDB" id="10618764at2759"/>
<evidence type="ECO:0000313" key="2">
    <source>
        <dbReference type="Proteomes" id="UP000447434"/>
    </source>
</evidence>
<organism evidence="1 2">
    <name type="scientific">Lupinus albus</name>
    <name type="common">White lupine</name>
    <name type="synonym">Lupinus termis</name>
    <dbReference type="NCBI Taxonomy" id="3870"/>
    <lineage>
        <taxon>Eukaryota</taxon>
        <taxon>Viridiplantae</taxon>
        <taxon>Streptophyta</taxon>
        <taxon>Embryophyta</taxon>
        <taxon>Tracheophyta</taxon>
        <taxon>Spermatophyta</taxon>
        <taxon>Magnoliopsida</taxon>
        <taxon>eudicotyledons</taxon>
        <taxon>Gunneridae</taxon>
        <taxon>Pentapetalae</taxon>
        <taxon>rosids</taxon>
        <taxon>fabids</taxon>
        <taxon>Fabales</taxon>
        <taxon>Fabaceae</taxon>
        <taxon>Papilionoideae</taxon>
        <taxon>50 kb inversion clade</taxon>
        <taxon>genistoids sensu lato</taxon>
        <taxon>core genistoids</taxon>
        <taxon>Genisteae</taxon>
        <taxon>Lupinus</taxon>
    </lineage>
</organism>
<evidence type="ECO:0000313" key="1">
    <source>
        <dbReference type="EMBL" id="KAE9589523.1"/>
    </source>
</evidence>
<keyword evidence="2" id="KW-1185">Reference proteome</keyword>
<protein>
    <recommendedName>
        <fullName evidence="3">Nucleic acid-binding protein</fullName>
    </recommendedName>
</protein>
<dbReference type="CDD" id="cd04481">
    <property type="entry name" value="RPA1_DBD_B_like"/>
    <property type="match status" value="1"/>
</dbReference>
<reference evidence="2" key="1">
    <citation type="journal article" date="2020" name="Nat. Commun.">
        <title>Genome sequence of the cluster root forming white lupin.</title>
        <authorList>
            <person name="Hufnagel B."/>
            <person name="Marques A."/>
            <person name="Soriano A."/>
            <person name="Marques L."/>
            <person name="Divol F."/>
            <person name="Doumas P."/>
            <person name="Sallet E."/>
            <person name="Mancinotti D."/>
            <person name="Carrere S."/>
            <person name="Marande W."/>
            <person name="Arribat S."/>
            <person name="Keller J."/>
            <person name="Huneau C."/>
            <person name="Blein T."/>
            <person name="Aime D."/>
            <person name="Laguerre M."/>
            <person name="Taylor J."/>
            <person name="Schubert V."/>
            <person name="Nelson M."/>
            <person name="Geu-Flores F."/>
            <person name="Crespi M."/>
            <person name="Gallardo-Guerrero K."/>
            <person name="Delaux P.-M."/>
            <person name="Salse J."/>
            <person name="Berges H."/>
            <person name="Guyot R."/>
            <person name="Gouzy J."/>
            <person name="Peret B."/>
        </authorList>
    </citation>
    <scope>NUCLEOTIDE SEQUENCE [LARGE SCALE GENOMIC DNA]</scope>
    <source>
        <strain evidence="2">cv. Amiga</strain>
    </source>
</reference>
<dbReference type="InterPro" id="IPR012340">
    <property type="entry name" value="NA-bd_OB-fold"/>
</dbReference>
<sequence>MSKKVVFGMRDQRGNNISCTLWGQFASQLLKYERDHKFGPIVVILTLTKIREAKAWALENHMSHTINA</sequence>
<evidence type="ECO:0008006" key="3">
    <source>
        <dbReference type="Google" id="ProtNLM"/>
    </source>
</evidence>
<dbReference type="AlphaFoldDB" id="A0A6A4NC21"/>
<proteinExistence type="predicted"/>
<name>A0A6A4NC21_LUPAL</name>